<keyword evidence="2" id="KW-0645">Protease</keyword>
<keyword evidence="2" id="KW-0378">Hydrolase</keyword>
<dbReference type="InterPro" id="IPR011397">
    <property type="entry name" value="YhfC"/>
</dbReference>
<feature type="transmembrane region" description="Helical" evidence="1">
    <location>
        <begin position="237"/>
        <end position="256"/>
    </location>
</feature>
<comment type="caution">
    <text evidence="2">The sequence shown here is derived from an EMBL/GenBank/DDBJ whole genome shotgun (WGS) entry which is preliminary data.</text>
</comment>
<keyword evidence="1" id="KW-0472">Membrane</keyword>
<dbReference type="PIRSF" id="PIRSF033101">
    <property type="entry name" value="UCP033101"/>
    <property type="match status" value="1"/>
</dbReference>
<feature type="transmembrane region" description="Helical" evidence="1">
    <location>
        <begin position="99"/>
        <end position="119"/>
    </location>
</feature>
<dbReference type="Pfam" id="PF10086">
    <property type="entry name" value="YhfC"/>
    <property type="match status" value="1"/>
</dbReference>
<keyword evidence="1" id="KW-0812">Transmembrane</keyword>
<reference evidence="2" key="1">
    <citation type="submission" date="2019-04" db="EMBL/GenBank/DDBJ databases">
        <title>Evolution of Biomass-Degrading Anaerobic Consortia Revealed by Metagenomics.</title>
        <authorList>
            <person name="Peng X."/>
        </authorList>
    </citation>
    <scope>NUCLEOTIDE SEQUENCE</scope>
    <source>
        <strain evidence="2">SIG311</strain>
    </source>
</reference>
<keyword evidence="2" id="KW-0482">Metalloprotease</keyword>
<feature type="transmembrane region" description="Helical" evidence="1">
    <location>
        <begin position="35"/>
        <end position="61"/>
    </location>
</feature>
<name>A0A927U5R6_9FIRM</name>
<protein>
    <submittedName>
        <fullName evidence="2">YhfC family intramembrane metalloprotease</fullName>
    </submittedName>
</protein>
<proteinExistence type="predicted"/>
<feature type="transmembrane region" description="Helical" evidence="1">
    <location>
        <begin position="262"/>
        <end position="280"/>
    </location>
</feature>
<dbReference type="GO" id="GO:0008237">
    <property type="term" value="F:metallopeptidase activity"/>
    <property type="evidence" value="ECO:0007669"/>
    <property type="project" value="UniProtKB-KW"/>
</dbReference>
<evidence type="ECO:0000313" key="2">
    <source>
        <dbReference type="EMBL" id="MBE5918806.1"/>
    </source>
</evidence>
<feature type="transmembrane region" description="Helical" evidence="1">
    <location>
        <begin position="140"/>
        <end position="170"/>
    </location>
</feature>
<keyword evidence="1" id="KW-1133">Transmembrane helix</keyword>
<feature type="transmembrane region" description="Helical" evidence="1">
    <location>
        <begin position="205"/>
        <end position="225"/>
    </location>
</feature>
<evidence type="ECO:0000256" key="1">
    <source>
        <dbReference type="SAM" id="Phobius"/>
    </source>
</evidence>
<sequence>MLTFHLMEGLYSRHRQGQVLKLILLKEAVMGTVPALSIIGMCFAFIVAVGLPMGLMVYAFLKLKADMLWFGIGAATFIIFALVLEQCLHVVMIKQFGEALTGNLLVKAVYGGLAAGVFEELGRFTSMNLFKKKELNKLNALMYGVGHGGIEAIIIVGLTSISNLITSIMINTGSFEPMLASLDDEVKAQTLKQVSLLWTTSSLDFYLAGVERVVAITLHICLSYIVYKAVKGKKLQLLFLAIALHAGLDFITVLLAGYTSSLVLEIVLLVIVFILAALVYRMYSKDMETESYVREDL</sequence>
<gene>
    <name evidence="2" type="ORF">E7272_03085</name>
</gene>
<feature type="transmembrane region" description="Helical" evidence="1">
    <location>
        <begin position="68"/>
        <end position="93"/>
    </location>
</feature>
<accession>A0A927U5R6</accession>
<dbReference type="EMBL" id="SVER01000005">
    <property type="protein sequence ID" value="MBE5918806.1"/>
    <property type="molecule type" value="Genomic_DNA"/>
</dbReference>
<dbReference type="AlphaFoldDB" id="A0A927U5R6"/>
<evidence type="ECO:0000313" key="3">
    <source>
        <dbReference type="Proteomes" id="UP000766246"/>
    </source>
</evidence>
<dbReference type="Proteomes" id="UP000766246">
    <property type="component" value="Unassembled WGS sequence"/>
</dbReference>
<organism evidence="2 3">
    <name type="scientific">Pseudobutyrivibrio ruminis</name>
    <dbReference type="NCBI Taxonomy" id="46206"/>
    <lineage>
        <taxon>Bacteria</taxon>
        <taxon>Bacillati</taxon>
        <taxon>Bacillota</taxon>
        <taxon>Clostridia</taxon>
        <taxon>Lachnospirales</taxon>
        <taxon>Lachnospiraceae</taxon>
        <taxon>Pseudobutyrivibrio</taxon>
    </lineage>
</organism>